<dbReference type="RefSeq" id="WP_238202341.1">
    <property type="nucleotide sequence ID" value="NZ_BPQE01000011.1"/>
</dbReference>
<accession>A0ABU0I1B2</accession>
<sequence length="167" mass="18135">MPGKLRQLVAVVPRGGGPRWEALAPGLKTRHQSRITHLTEREVDLDDPDAVRDTLRDAADYVHWAGADAVLIVTGDRRIGSRTFSDRRVVEAACAIGAPLLTLAGPVPTPIDRLAWRSSPIPGVVESAITEILRGELERADRHRLDRIAAAMVQGRPDDDATADAPF</sequence>
<name>A0ABU0I1B2_9HYPH</name>
<dbReference type="Proteomes" id="UP001231124">
    <property type="component" value="Unassembled WGS sequence"/>
</dbReference>
<organism evidence="1 2">
    <name type="scientific">Methylobacterium aerolatum</name>
    <dbReference type="NCBI Taxonomy" id="418708"/>
    <lineage>
        <taxon>Bacteria</taxon>
        <taxon>Pseudomonadati</taxon>
        <taxon>Pseudomonadota</taxon>
        <taxon>Alphaproteobacteria</taxon>
        <taxon>Hyphomicrobiales</taxon>
        <taxon>Methylobacteriaceae</taxon>
        <taxon>Methylobacterium</taxon>
    </lineage>
</organism>
<evidence type="ECO:0000313" key="2">
    <source>
        <dbReference type="Proteomes" id="UP001231124"/>
    </source>
</evidence>
<proteinExistence type="predicted"/>
<dbReference type="EMBL" id="JAUSVP010000008">
    <property type="protein sequence ID" value="MDQ0448385.1"/>
    <property type="molecule type" value="Genomic_DNA"/>
</dbReference>
<comment type="caution">
    <text evidence="1">The sequence shown here is derived from an EMBL/GenBank/DDBJ whole genome shotgun (WGS) entry which is preliminary data.</text>
</comment>
<protein>
    <submittedName>
        <fullName evidence="1">Uncharacterized protein</fullName>
    </submittedName>
</protein>
<reference evidence="1 2" key="1">
    <citation type="submission" date="2023-07" db="EMBL/GenBank/DDBJ databases">
        <title>Genomic Encyclopedia of Type Strains, Phase IV (KMG-IV): sequencing the most valuable type-strain genomes for metagenomic binning, comparative biology and taxonomic classification.</title>
        <authorList>
            <person name="Goeker M."/>
        </authorList>
    </citation>
    <scope>NUCLEOTIDE SEQUENCE [LARGE SCALE GENOMIC DNA]</scope>
    <source>
        <strain evidence="1 2">DSM 19013</strain>
    </source>
</reference>
<evidence type="ECO:0000313" key="1">
    <source>
        <dbReference type="EMBL" id="MDQ0448385.1"/>
    </source>
</evidence>
<keyword evidence="2" id="KW-1185">Reference proteome</keyword>
<gene>
    <name evidence="1" type="ORF">QO012_002894</name>
</gene>